<proteinExistence type="predicted"/>
<reference evidence="1" key="1">
    <citation type="submission" date="2021-05" db="EMBL/GenBank/DDBJ databases">
        <authorList>
            <person name="Arsene-Ploetze F."/>
        </authorList>
    </citation>
    <scope>NUCLEOTIDE SEQUENCE</scope>
    <source>
        <strain evidence="1">DSM 42138</strain>
    </source>
</reference>
<accession>A0A9W4DN97</accession>
<evidence type="ECO:0000313" key="1">
    <source>
        <dbReference type="EMBL" id="CAG6392733.1"/>
    </source>
</evidence>
<dbReference type="Proteomes" id="UP001152519">
    <property type="component" value="Unassembled WGS sequence"/>
</dbReference>
<protein>
    <submittedName>
        <fullName evidence="1">Uncharacterized protein</fullName>
    </submittedName>
</protein>
<dbReference type="AlphaFoldDB" id="A0A9W4DN97"/>
<sequence length="238" mass="26109">MSAPLSEQTLAAIRADLAAVPAPPWRWIGVRGAGGPQLVTDHSGRQYLLRAAKPVDGRGDEVLDPATDYPVYGDLEFRDQRNGEQYPTMRAGDRLAVGRTSYDEDSIIDVDNPVARWVERSAAHAAALLAEVDRLAEQRDRRRGRLVKLQNDALNMRGALSPDGEPRKVPFPLGETLTPAVEWLIARVAELEQQAAEVRAAGAEIVRSLLPTQPDNETDEGIAWALNLAADAVEREHR</sequence>
<dbReference type="EMBL" id="CAJSLV010000046">
    <property type="protein sequence ID" value="CAG6392733.1"/>
    <property type="molecule type" value="Genomic_DNA"/>
</dbReference>
<keyword evidence="2" id="KW-1185">Reference proteome</keyword>
<comment type="caution">
    <text evidence="1">The sequence shown here is derived from an EMBL/GenBank/DDBJ whole genome shotgun (WGS) entry which is preliminary data.</text>
</comment>
<dbReference type="RefSeq" id="WP_251487615.1">
    <property type="nucleotide sequence ID" value="NZ_CAJSLV010000046.1"/>
</dbReference>
<organism evidence="1 2">
    <name type="scientific">Actinacidiphila cocklensis</name>
    <dbReference type="NCBI Taxonomy" id="887465"/>
    <lineage>
        <taxon>Bacteria</taxon>
        <taxon>Bacillati</taxon>
        <taxon>Actinomycetota</taxon>
        <taxon>Actinomycetes</taxon>
        <taxon>Kitasatosporales</taxon>
        <taxon>Streptomycetaceae</taxon>
        <taxon>Actinacidiphila</taxon>
    </lineage>
</organism>
<name>A0A9W4DN97_9ACTN</name>
<evidence type="ECO:0000313" key="2">
    <source>
        <dbReference type="Proteomes" id="UP001152519"/>
    </source>
</evidence>
<gene>
    <name evidence="1" type="ORF">SCOCK_180110</name>
</gene>